<protein>
    <recommendedName>
        <fullName evidence="1">Helix-turn-helix domain-containing protein</fullName>
    </recommendedName>
</protein>
<dbReference type="Pfam" id="PF12728">
    <property type="entry name" value="HTH_17"/>
    <property type="match status" value="1"/>
</dbReference>
<name>A0A380T7E0_9ZZZZ</name>
<feature type="domain" description="Helix-turn-helix" evidence="1">
    <location>
        <begin position="22"/>
        <end position="67"/>
    </location>
</feature>
<sequence>MSTGGDGDVRMNGTEIVWLLRSEAAAYLRLSVSSLAHMACNGMGPRYFKTGNRARYLKADLDAWARSVAYEPLSLELQRYVATRGGMRGIRRSFKADL</sequence>
<organism evidence="2">
    <name type="scientific">metagenome</name>
    <dbReference type="NCBI Taxonomy" id="256318"/>
    <lineage>
        <taxon>unclassified sequences</taxon>
        <taxon>metagenomes</taxon>
    </lineage>
</organism>
<proteinExistence type="predicted"/>
<accession>A0A380T7E0</accession>
<dbReference type="AlphaFoldDB" id="A0A380T7E0"/>
<dbReference type="EMBL" id="UIDG01000001">
    <property type="protein sequence ID" value="SUS03288.1"/>
    <property type="molecule type" value="Genomic_DNA"/>
</dbReference>
<gene>
    <name evidence="2" type="ORF">DF3PB_10041</name>
</gene>
<dbReference type="SUPFAM" id="SSF46955">
    <property type="entry name" value="Putative DNA-binding domain"/>
    <property type="match status" value="1"/>
</dbReference>
<evidence type="ECO:0000313" key="2">
    <source>
        <dbReference type="EMBL" id="SUS03288.1"/>
    </source>
</evidence>
<dbReference type="InterPro" id="IPR041657">
    <property type="entry name" value="HTH_17"/>
</dbReference>
<evidence type="ECO:0000259" key="1">
    <source>
        <dbReference type="Pfam" id="PF12728"/>
    </source>
</evidence>
<dbReference type="InterPro" id="IPR009061">
    <property type="entry name" value="DNA-bd_dom_put_sf"/>
</dbReference>
<reference evidence="2" key="1">
    <citation type="submission" date="2018-07" db="EMBL/GenBank/DDBJ databases">
        <authorList>
            <person name="Quirk P.G."/>
            <person name="Krulwich T.A."/>
        </authorList>
    </citation>
    <scope>NUCLEOTIDE SEQUENCE</scope>
</reference>